<feature type="compositionally biased region" description="Polar residues" evidence="1">
    <location>
        <begin position="74"/>
        <end position="94"/>
    </location>
</feature>
<sequence length="479" mass="54414">MIHLPHNSLIFFLCFIYFYVTFLHVTSTAINLGTFRVEQHSYGIESYNKEKQPKESEEKFGFSSTEPTKIDATDVNSRSNLSNTVVKKSNTDNSIHQKDNSSYNEGNNTINETINNTVTTSNEGYSSTTQPSTMKTKLVTEESITSTTKIVSTTTISTTTTTTTTTTTATTTTTTAIPTTSTDDTNSAILSETDDKKNDEQPTFNLIEESTNFGKLNSDGSDFDYQSLPKGVWKIRNVKKFSFTCPSGSVTSKFQDYYEVIEVMKKNEINNWVSIKKIENQKIGENDLIFKMGISNETLQDLNFKFLTFIGDFQCKYSYKKDSGGEYELIKRTPNLKIRFGAVTFLVEANVKLKDNIKLSCPMLEHVKMYRQSSMYFDDNSSNYVDGDYKRVVFTALPKNSIRAENDTSIIIKNLKSQNLGFYHCVYTDGTPNDTELRLVFKLFSSEFDNLKIDNLYLKAIFVYMLLTLAILFISLIYL</sequence>
<feature type="transmembrane region" description="Helical" evidence="2">
    <location>
        <begin position="6"/>
        <end position="26"/>
    </location>
</feature>
<keyword evidence="2" id="KW-0472">Membrane</keyword>
<accession>A0A0K0ERS0</accession>
<evidence type="ECO:0000313" key="3">
    <source>
        <dbReference type="Proteomes" id="UP000035681"/>
    </source>
</evidence>
<evidence type="ECO:0000313" key="5">
    <source>
        <dbReference type="WBParaSite" id="TCONS_00003192.p1"/>
    </source>
</evidence>
<protein>
    <submittedName>
        <fullName evidence="4 5">Ig-like domain-containing protein</fullName>
    </submittedName>
</protein>
<evidence type="ECO:0000256" key="2">
    <source>
        <dbReference type="SAM" id="Phobius"/>
    </source>
</evidence>
<proteinExistence type="predicted"/>
<dbReference type="WBParaSite" id="TCONS_00003192.p1">
    <property type="protein sequence ID" value="TCONS_00003192.p1"/>
    <property type="gene ID" value="XLOC_002939"/>
</dbReference>
<dbReference type="AlphaFoldDB" id="A0A0K0ERS0"/>
<keyword evidence="2" id="KW-1133">Transmembrane helix</keyword>
<evidence type="ECO:0000256" key="1">
    <source>
        <dbReference type="SAM" id="MobiDB-lite"/>
    </source>
</evidence>
<evidence type="ECO:0000313" key="4">
    <source>
        <dbReference type="WBParaSite" id="SSTP_0001215000.1"/>
    </source>
</evidence>
<dbReference type="STRING" id="6248.A0A0K0ERS0"/>
<name>A0A0K0ERS0_STRER</name>
<organism evidence="4">
    <name type="scientific">Strongyloides stercoralis</name>
    <name type="common">Threadworm</name>
    <dbReference type="NCBI Taxonomy" id="6248"/>
    <lineage>
        <taxon>Eukaryota</taxon>
        <taxon>Metazoa</taxon>
        <taxon>Ecdysozoa</taxon>
        <taxon>Nematoda</taxon>
        <taxon>Chromadorea</taxon>
        <taxon>Rhabditida</taxon>
        <taxon>Tylenchina</taxon>
        <taxon>Panagrolaimomorpha</taxon>
        <taxon>Strongyloidoidea</taxon>
        <taxon>Strongyloididae</taxon>
        <taxon>Strongyloides</taxon>
    </lineage>
</organism>
<keyword evidence="2" id="KW-0812">Transmembrane</keyword>
<dbReference type="WBParaSite" id="SSTP_0001215000.1">
    <property type="protein sequence ID" value="SSTP_0001215000.1"/>
    <property type="gene ID" value="SSTP_0001215000"/>
</dbReference>
<feature type="compositionally biased region" description="Basic and acidic residues" evidence="1">
    <location>
        <begin position="48"/>
        <end position="60"/>
    </location>
</feature>
<keyword evidence="3" id="KW-1185">Reference proteome</keyword>
<dbReference type="Proteomes" id="UP000035681">
    <property type="component" value="Unplaced"/>
</dbReference>
<reference evidence="4" key="1">
    <citation type="submission" date="2015-08" db="UniProtKB">
        <authorList>
            <consortium name="WormBaseParasite"/>
        </authorList>
    </citation>
    <scope>IDENTIFICATION</scope>
</reference>
<feature type="transmembrane region" description="Helical" evidence="2">
    <location>
        <begin position="456"/>
        <end position="478"/>
    </location>
</feature>
<feature type="region of interest" description="Disordered" evidence="1">
    <location>
        <begin position="48"/>
        <end position="110"/>
    </location>
</feature>